<evidence type="ECO:0000256" key="3">
    <source>
        <dbReference type="ARBA" id="ARBA00022833"/>
    </source>
</evidence>
<evidence type="ECO:0000313" key="6">
    <source>
        <dbReference type="EMBL" id="PFX20914.1"/>
    </source>
</evidence>
<evidence type="ECO:0000313" key="7">
    <source>
        <dbReference type="Proteomes" id="UP000225706"/>
    </source>
</evidence>
<dbReference type="Pfam" id="PF05253">
    <property type="entry name" value="zf-U11-48K"/>
    <property type="match status" value="1"/>
</dbReference>
<dbReference type="SUPFAM" id="SSF57667">
    <property type="entry name" value="beta-beta-alpha zinc fingers"/>
    <property type="match status" value="1"/>
</dbReference>
<dbReference type="InterPro" id="IPR036236">
    <property type="entry name" value="Znf_C2H2_sf"/>
</dbReference>
<keyword evidence="1" id="KW-0479">Metal-binding</keyword>
<feature type="compositionally biased region" description="Polar residues" evidence="4">
    <location>
        <begin position="320"/>
        <end position="342"/>
    </location>
</feature>
<sequence length="394" mass="44538">MTSNVENDPNALKICPYDPVHKVRAKRFPYHLEKCRKQYASAGWKQCPFFARHEIPVEELEYHLSICEYKDMIRQDIEEAGLQPIVEEKRLRQPQPTPAVLPEETEDWETEANRQPFSILTSEPQDESRDAYDVLQAIQDVQAEAHARPNLIETSGMTPAQKKNFKRAQKRQERREAESQEPKMTNEEKAQILAKEYSLLNNTGSFVDFVSILNQHCQKSKINVPKYGEAPGVDGGFGAQCFVKGQIFKCMKCCSTKKEARHDAAMRAVLGLNIPVVDPTPNKRMDARTATDHQKLRETHELQLLKEAQQAPAKGRGRPTVQQPVSSFSTSATGPPMSQQPSQYMAVNNFTEVTGARGGTEDDEWTTVGKKGLKNPVYQHSLKMAGRGRGMTRR</sequence>
<keyword evidence="7" id="KW-1185">Reference proteome</keyword>
<dbReference type="STRING" id="50429.A0A2B4RR46"/>
<dbReference type="CDD" id="cd00048">
    <property type="entry name" value="DSRM_SF"/>
    <property type="match status" value="1"/>
</dbReference>
<dbReference type="PANTHER" id="PTHR21402:SF5">
    <property type="entry name" value="GAMETOCYTE SPECIFIC FACTOR 1"/>
    <property type="match status" value="1"/>
</dbReference>
<dbReference type="Pfam" id="PF00035">
    <property type="entry name" value="dsrm"/>
    <property type="match status" value="1"/>
</dbReference>
<feature type="domain" description="CHHC U11-48K-type" evidence="5">
    <location>
        <begin position="12"/>
        <end position="39"/>
    </location>
</feature>
<reference evidence="7" key="1">
    <citation type="journal article" date="2017" name="bioRxiv">
        <title>Comparative analysis of the genomes of Stylophora pistillata and Acropora digitifera provides evidence for extensive differences between species of corals.</title>
        <authorList>
            <person name="Voolstra C.R."/>
            <person name="Li Y."/>
            <person name="Liew Y.J."/>
            <person name="Baumgarten S."/>
            <person name="Zoccola D."/>
            <person name="Flot J.-F."/>
            <person name="Tambutte S."/>
            <person name="Allemand D."/>
            <person name="Aranda M."/>
        </authorList>
    </citation>
    <scope>NUCLEOTIDE SEQUENCE [LARGE SCALE GENOMIC DNA]</scope>
</reference>
<evidence type="ECO:0000256" key="1">
    <source>
        <dbReference type="ARBA" id="ARBA00022723"/>
    </source>
</evidence>
<proteinExistence type="predicted"/>
<organism evidence="6 7">
    <name type="scientific">Stylophora pistillata</name>
    <name type="common">Smooth cauliflower coral</name>
    <dbReference type="NCBI Taxonomy" id="50429"/>
    <lineage>
        <taxon>Eukaryota</taxon>
        <taxon>Metazoa</taxon>
        <taxon>Cnidaria</taxon>
        <taxon>Anthozoa</taxon>
        <taxon>Hexacorallia</taxon>
        <taxon>Scleractinia</taxon>
        <taxon>Astrocoeniina</taxon>
        <taxon>Pocilloporidae</taxon>
        <taxon>Stylophora</taxon>
    </lineage>
</organism>
<dbReference type="EMBL" id="LSMT01000298">
    <property type="protein sequence ID" value="PFX20914.1"/>
    <property type="molecule type" value="Genomic_DNA"/>
</dbReference>
<feature type="compositionally biased region" description="Basic and acidic residues" evidence="4">
    <location>
        <begin position="170"/>
        <end position="188"/>
    </location>
</feature>
<keyword evidence="3" id="KW-0862">Zinc</keyword>
<dbReference type="GO" id="GO:0008270">
    <property type="term" value="F:zinc ion binding"/>
    <property type="evidence" value="ECO:0007669"/>
    <property type="project" value="UniProtKB-KW"/>
</dbReference>
<evidence type="ECO:0000256" key="2">
    <source>
        <dbReference type="ARBA" id="ARBA00022771"/>
    </source>
</evidence>
<evidence type="ECO:0000256" key="4">
    <source>
        <dbReference type="SAM" id="MobiDB-lite"/>
    </source>
</evidence>
<evidence type="ECO:0000259" key="5">
    <source>
        <dbReference type="PROSITE" id="PS51800"/>
    </source>
</evidence>
<dbReference type="SUPFAM" id="SSF54768">
    <property type="entry name" value="dsRNA-binding domain-like"/>
    <property type="match status" value="1"/>
</dbReference>
<name>A0A2B4RR46_STYPI</name>
<protein>
    <submittedName>
        <fullName evidence="6">Gametocyte-specific factor 1</fullName>
    </submittedName>
</protein>
<dbReference type="InterPro" id="IPR022776">
    <property type="entry name" value="TRM13/UPF0224_CHHC_Znf_dom"/>
</dbReference>
<dbReference type="Proteomes" id="UP000225706">
    <property type="component" value="Unassembled WGS sequence"/>
</dbReference>
<dbReference type="InterPro" id="IPR051591">
    <property type="entry name" value="UPF0224_FAM112_RNA_Proc"/>
</dbReference>
<dbReference type="InterPro" id="IPR014720">
    <property type="entry name" value="dsRBD_dom"/>
</dbReference>
<feature type="region of interest" description="Disordered" evidence="4">
    <location>
        <begin position="92"/>
        <end position="113"/>
    </location>
</feature>
<comment type="caution">
    <text evidence="6">The sequence shown here is derived from an EMBL/GenBank/DDBJ whole genome shotgun (WGS) entry which is preliminary data.</text>
</comment>
<dbReference type="PANTHER" id="PTHR21402">
    <property type="entry name" value="GAMETOCYTE SPECIFIC FACTOR 1-RELATED"/>
    <property type="match status" value="1"/>
</dbReference>
<dbReference type="SMART" id="SM00358">
    <property type="entry name" value="DSRM"/>
    <property type="match status" value="1"/>
</dbReference>
<feature type="domain" description="CHHC U11-48K-type" evidence="5">
    <location>
        <begin position="44"/>
        <end position="71"/>
    </location>
</feature>
<dbReference type="OrthoDB" id="10069248at2759"/>
<gene>
    <name evidence="6" type="primary">GTSF1</name>
    <name evidence="6" type="ORF">AWC38_SpisGene14603</name>
</gene>
<keyword evidence="2" id="KW-0863">Zinc-finger</keyword>
<feature type="region of interest" description="Disordered" evidence="4">
    <location>
        <begin position="309"/>
        <end position="342"/>
    </location>
</feature>
<feature type="region of interest" description="Disordered" evidence="4">
    <location>
        <begin position="149"/>
        <end position="188"/>
    </location>
</feature>
<dbReference type="Gene3D" id="3.30.160.20">
    <property type="match status" value="1"/>
</dbReference>
<accession>A0A2B4RR46</accession>
<dbReference type="PROSITE" id="PS51800">
    <property type="entry name" value="ZF_CHHC_U11_48K"/>
    <property type="match status" value="2"/>
</dbReference>
<dbReference type="AlphaFoldDB" id="A0A2B4RR46"/>